<dbReference type="SMART" id="SM00481">
    <property type="entry name" value="POLIIIAc"/>
    <property type="match status" value="1"/>
</dbReference>
<dbReference type="PANTHER" id="PTHR32294">
    <property type="entry name" value="DNA POLYMERASE III SUBUNIT ALPHA"/>
    <property type="match status" value="1"/>
</dbReference>
<dbReference type="InterPro" id="IPR004365">
    <property type="entry name" value="NA-bd_OB_tRNA"/>
</dbReference>
<evidence type="ECO:0000256" key="6">
    <source>
        <dbReference type="ARBA" id="ARBA00022695"/>
    </source>
</evidence>
<evidence type="ECO:0000256" key="4">
    <source>
        <dbReference type="ARBA" id="ARBA00019114"/>
    </source>
</evidence>
<dbReference type="InterPro" id="IPR029460">
    <property type="entry name" value="DNAPol_HHH"/>
</dbReference>
<dbReference type="PANTHER" id="PTHR32294:SF0">
    <property type="entry name" value="DNA POLYMERASE III SUBUNIT ALPHA"/>
    <property type="match status" value="1"/>
</dbReference>
<feature type="domain" description="Polymerase/histidinol phosphatase N-terminal" evidence="11">
    <location>
        <begin position="4"/>
        <end position="128"/>
    </location>
</feature>
<dbReference type="NCBIfam" id="NF004226">
    <property type="entry name" value="PRK05673.1"/>
    <property type="match status" value="1"/>
</dbReference>
<comment type="caution">
    <text evidence="12">The sequence shown here is derived from an EMBL/GenBank/DDBJ whole genome shotgun (WGS) entry which is preliminary data.</text>
</comment>
<protein>
    <recommendedName>
        <fullName evidence="4">DNA polymerase III subunit alpha</fullName>
        <ecNumber evidence="3">2.7.7.7</ecNumber>
    </recommendedName>
</protein>
<comment type="subcellular location">
    <subcellularLocation>
        <location evidence="1">Cytoplasm</location>
    </subcellularLocation>
</comment>
<proteinExistence type="inferred from homology"/>
<dbReference type="Pfam" id="PF02811">
    <property type="entry name" value="PHP"/>
    <property type="match status" value="1"/>
</dbReference>
<dbReference type="InterPro" id="IPR004805">
    <property type="entry name" value="DnaE2/DnaE/PolC"/>
</dbReference>
<dbReference type="Gene3D" id="1.10.150.870">
    <property type="match status" value="1"/>
</dbReference>
<dbReference type="EMBL" id="BQKC01000001">
    <property type="protein sequence ID" value="GJM55745.1"/>
    <property type="molecule type" value="Genomic_DNA"/>
</dbReference>
<dbReference type="Gene3D" id="1.10.10.1600">
    <property type="entry name" value="Bacterial DNA polymerase III alpha subunit, thumb domain"/>
    <property type="match status" value="1"/>
</dbReference>
<evidence type="ECO:0000256" key="10">
    <source>
        <dbReference type="SAM" id="MobiDB-lite"/>
    </source>
</evidence>
<dbReference type="RefSeq" id="WP_251173109.1">
    <property type="nucleotide sequence ID" value="NZ_BQKC01000001.1"/>
</dbReference>
<comment type="similarity">
    <text evidence="2">Belongs to the DNA polymerase type-C family. DnaE subfamily.</text>
</comment>
<evidence type="ECO:0000256" key="5">
    <source>
        <dbReference type="ARBA" id="ARBA00022679"/>
    </source>
</evidence>
<dbReference type="InterPro" id="IPR041931">
    <property type="entry name" value="DNA_pol3_alpha_thumb_dom"/>
</dbReference>
<evidence type="ECO:0000256" key="8">
    <source>
        <dbReference type="ARBA" id="ARBA00022932"/>
    </source>
</evidence>
<evidence type="ECO:0000256" key="2">
    <source>
        <dbReference type="ARBA" id="ARBA00009496"/>
    </source>
</evidence>
<keyword evidence="7" id="KW-0235">DNA replication</keyword>
<dbReference type="Pfam" id="PF14579">
    <property type="entry name" value="HHH_6"/>
    <property type="match status" value="1"/>
</dbReference>
<dbReference type="GO" id="GO:0006260">
    <property type="term" value="P:DNA replication"/>
    <property type="evidence" value="ECO:0007669"/>
    <property type="project" value="UniProtKB-KW"/>
</dbReference>
<dbReference type="InterPro" id="IPR040982">
    <property type="entry name" value="DNA_pol3_finger"/>
</dbReference>
<evidence type="ECO:0000313" key="13">
    <source>
        <dbReference type="Proteomes" id="UP001055025"/>
    </source>
</evidence>
<evidence type="ECO:0000313" key="12">
    <source>
        <dbReference type="EMBL" id="GJM55745.1"/>
    </source>
</evidence>
<dbReference type="NCBIfam" id="TIGR00594">
    <property type="entry name" value="polc"/>
    <property type="match status" value="1"/>
</dbReference>
<evidence type="ECO:0000259" key="11">
    <source>
        <dbReference type="SMART" id="SM00481"/>
    </source>
</evidence>
<comment type="catalytic activity">
    <reaction evidence="9">
        <text>DNA(n) + a 2'-deoxyribonucleoside 5'-triphosphate = DNA(n+1) + diphosphate</text>
        <dbReference type="Rhea" id="RHEA:22508"/>
        <dbReference type="Rhea" id="RHEA-COMP:17339"/>
        <dbReference type="Rhea" id="RHEA-COMP:17340"/>
        <dbReference type="ChEBI" id="CHEBI:33019"/>
        <dbReference type="ChEBI" id="CHEBI:61560"/>
        <dbReference type="ChEBI" id="CHEBI:173112"/>
        <dbReference type="EC" id="2.7.7.7"/>
    </reaction>
</comment>
<name>A0AAV5B2F6_9ACTN</name>
<accession>A0AAV5B2F6</accession>
<dbReference type="EC" id="2.7.7.7" evidence="3"/>
<dbReference type="GO" id="GO:0008408">
    <property type="term" value="F:3'-5' exonuclease activity"/>
    <property type="evidence" value="ECO:0007669"/>
    <property type="project" value="InterPro"/>
</dbReference>
<keyword evidence="6" id="KW-0548">Nucleotidyltransferase</keyword>
<dbReference type="CDD" id="cd12113">
    <property type="entry name" value="PHP_PolIIIA_DnaE3"/>
    <property type="match status" value="1"/>
</dbReference>
<evidence type="ECO:0000256" key="1">
    <source>
        <dbReference type="ARBA" id="ARBA00004496"/>
    </source>
</evidence>
<keyword evidence="5" id="KW-0808">Transferase</keyword>
<evidence type="ECO:0000256" key="7">
    <source>
        <dbReference type="ARBA" id="ARBA00022705"/>
    </source>
</evidence>
<dbReference type="Gene3D" id="3.20.20.140">
    <property type="entry name" value="Metal-dependent hydrolases"/>
    <property type="match status" value="1"/>
</dbReference>
<dbReference type="GO" id="GO:0005737">
    <property type="term" value="C:cytoplasm"/>
    <property type="evidence" value="ECO:0007669"/>
    <property type="project" value="UniProtKB-SubCell"/>
</dbReference>
<dbReference type="Pfam" id="PF01336">
    <property type="entry name" value="tRNA_anti-codon"/>
    <property type="match status" value="1"/>
</dbReference>
<keyword evidence="8 12" id="KW-0239">DNA-directed DNA polymerase</keyword>
<dbReference type="InterPro" id="IPR016195">
    <property type="entry name" value="Pol/histidinol_Pase-like"/>
</dbReference>
<dbReference type="InterPro" id="IPR004013">
    <property type="entry name" value="PHP_dom"/>
</dbReference>
<reference evidence="12" key="1">
    <citation type="journal article" date="2022" name="Int. J. Syst. Evol. Microbiol.">
        <title>Granulimonas faecalis gen. nov., sp. nov., and Leptogranulimonas caecicola gen. nov., sp. nov., novel lactate-producing Atopobiaceae bacteria isolated from mouse intestines, and an emended description of the family Atopobiaceae.</title>
        <authorList>
            <person name="Morinaga K."/>
            <person name="Kusada H."/>
            <person name="Sakamoto S."/>
            <person name="Murakami T."/>
            <person name="Toyoda A."/>
            <person name="Mori H."/>
            <person name="Meng X.Y."/>
            <person name="Takashino M."/>
            <person name="Murotomi K."/>
            <person name="Tamaki H."/>
        </authorList>
    </citation>
    <scope>NUCLEOTIDE SEQUENCE</scope>
    <source>
        <strain evidence="12">OPF53</strain>
    </source>
</reference>
<dbReference type="InterPro" id="IPR011708">
    <property type="entry name" value="DNA_pol3_alpha_NTPase_dom"/>
</dbReference>
<feature type="region of interest" description="Disordered" evidence="10">
    <location>
        <begin position="69"/>
        <end position="92"/>
    </location>
</feature>
<dbReference type="InterPro" id="IPR003141">
    <property type="entry name" value="Pol/His_phosphatase_N"/>
</dbReference>
<dbReference type="Pfam" id="PF07733">
    <property type="entry name" value="DNA_pol3_alpha"/>
    <property type="match status" value="1"/>
</dbReference>
<dbReference type="Proteomes" id="UP001055025">
    <property type="component" value="Unassembled WGS sequence"/>
</dbReference>
<dbReference type="GO" id="GO:0003887">
    <property type="term" value="F:DNA-directed DNA polymerase activity"/>
    <property type="evidence" value="ECO:0007669"/>
    <property type="project" value="UniProtKB-KW"/>
</dbReference>
<dbReference type="GO" id="GO:0003676">
    <property type="term" value="F:nucleic acid binding"/>
    <property type="evidence" value="ECO:0007669"/>
    <property type="project" value="InterPro"/>
</dbReference>
<dbReference type="SUPFAM" id="SSF89550">
    <property type="entry name" value="PHP domain-like"/>
    <property type="match status" value="1"/>
</dbReference>
<organism evidence="12 13">
    <name type="scientific">Granulimonas faecalis</name>
    <dbReference type="NCBI Taxonomy" id="2894155"/>
    <lineage>
        <taxon>Bacteria</taxon>
        <taxon>Bacillati</taxon>
        <taxon>Actinomycetota</taxon>
        <taxon>Coriobacteriia</taxon>
        <taxon>Coriobacteriales</taxon>
        <taxon>Kribbibacteriaceae</taxon>
        <taxon>Granulimonas</taxon>
    </lineage>
</organism>
<dbReference type="Pfam" id="PF17657">
    <property type="entry name" value="DNA_pol3_finger"/>
    <property type="match status" value="1"/>
</dbReference>
<evidence type="ECO:0000256" key="3">
    <source>
        <dbReference type="ARBA" id="ARBA00012417"/>
    </source>
</evidence>
<sequence length="1288" mass="143299">MAFVHLHNHTDFSMLDGATRVEDMVARAVELGMPAVAITDHGNMCGVPALARATDAVNHAEPDYDQWFHDKDNLEKGRPVEEPDASDERRHAQWEADMACHEAGRPLDEVKPKPRVKPIFGCEVYFTPDSELRRDRKPEYYHMILLAKNETGYVNLMKIVSDAATRGFYYKPRVTLEMLQEHSEGVICTSACVAGIIPRNIMTGNPGEALRWAKTFKETFAPGDFYLEVQEHGLDFEDRFPGWTDRRLTETLLEMAAAIGVKVVATNDFHYLTRTDAAMQDVVSCIGMGKTLDDTNRMQMTQNPPGSGQGEFYMKSEEEMRALFDWCPEVCDNTLEIADKCDFELDWTHMYLPKFPGLAEGETSEERFRKECEEGLAKRYGDDWREREIGGESILERFEYEYKVICEKGFADYFLIVQEYVQWAKDHGIGVGPGRGSAAGAIVAYAMNITTFDPLENGLMFERFLSPERSEMPDIDMDFDDERRLEVVQHVRELYGPERVCHVITFSTIKAKQAINDANRVLGKPVYMGQKLSKMVSGDPKAKLKMVLDKTPGKEDLYSPDFADAYGHDPESKDIIDTALSIEGLTRGEGVHACAVLIAPTPVNDHVPTKLDTKGGFEITQYEGHDVADMGLLKMDFLGLRTLTVISKALANIRANHGTAADAEAAPEAVRATLKEGSTGVDIDVDKIPFDDPAIFDLMGRGHTAGVFQVESGGMTATIKSMQPKEYRQVVALIALYRPGPLGAGMVDSYINRMNGREPVAFYDERLSDILDETYGTMVYQEQVMKISVKMSGFSAGESDSRIRKPVAKKKIKLLTSTVFHWDDGADETTYDHWVNGAVKNGYKREVAQKIWDDVLEFASYAFNKSHSAGYAILVMQTAWLKAYYPREYMAAVLTSYTGKTEKIVHYIGACRQEGIDVLPPDVNESGIEFTAVPEGIRIGLAGIRGVGEGAAELILKERAAGGPFATIHEFCDRVDTTQVNRRVIEALIKAGAFDSTGYTRKQLAHFVDKANPENILDAAVKRQKDRAAGQVSFFDMFADVADSGFASDVPEPDGEEWDRTLKLSQEKEVLGIYVSDHPLRPYEYALTKARSYSIGEVLNGYEHTADDGVTEMRAVDDERTIWLAGMASTVQKRTTKKGDPMAIVTLEDMENKIDVVVFPKTYSKCASLLFPDEDGDIFLRIEGRVDRSDRGDQFMAQSVEPLLLDDEANRPKTLEVLMPAEGVTKEFLSALSRSASRHGGLDSLELYVDGGAGLMRLSMPVTVDAQSVVLYAEVAALVDAQGKVQVA</sequence>
<dbReference type="CDD" id="cd04485">
    <property type="entry name" value="DnaE_OBF"/>
    <property type="match status" value="1"/>
</dbReference>
<evidence type="ECO:0000256" key="9">
    <source>
        <dbReference type="ARBA" id="ARBA00049244"/>
    </source>
</evidence>
<keyword evidence="13" id="KW-1185">Reference proteome</keyword>
<gene>
    <name evidence="12" type="ORF">ATOP_14000</name>
</gene>